<dbReference type="InterPro" id="IPR036390">
    <property type="entry name" value="WH_DNA-bd_sf"/>
</dbReference>
<keyword evidence="3" id="KW-0804">Transcription</keyword>
<name>A0A0R2DUJ6_9LACO</name>
<dbReference type="PROSITE" id="PS51063">
    <property type="entry name" value="HTH_CRP_2"/>
    <property type="match status" value="1"/>
</dbReference>
<dbReference type="GO" id="GO:0003677">
    <property type="term" value="F:DNA binding"/>
    <property type="evidence" value="ECO:0007669"/>
    <property type="project" value="UniProtKB-KW"/>
</dbReference>
<dbReference type="SUPFAM" id="SSF51206">
    <property type="entry name" value="cAMP-binding domain-like"/>
    <property type="match status" value="1"/>
</dbReference>
<dbReference type="eggNOG" id="COG0664">
    <property type="taxonomic scope" value="Bacteria"/>
</dbReference>
<keyword evidence="6" id="KW-1185">Reference proteome</keyword>
<dbReference type="GO" id="GO:0003700">
    <property type="term" value="F:DNA-binding transcription factor activity"/>
    <property type="evidence" value="ECO:0007669"/>
    <property type="project" value="InterPro"/>
</dbReference>
<dbReference type="Proteomes" id="UP000050961">
    <property type="component" value="Unassembled WGS sequence"/>
</dbReference>
<dbReference type="InterPro" id="IPR018335">
    <property type="entry name" value="Tscrpt_reg_HTH_Crp-type_CS"/>
</dbReference>
<evidence type="ECO:0000256" key="1">
    <source>
        <dbReference type="ARBA" id="ARBA00023015"/>
    </source>
</evidence>
<keyword evidence="1" id="KW-0805">Transcription regulation</keyword>
<dbReference type="Gene3D" id="2.60.120.10">
    <property type="entry name" value="Jelly Rolls"/>
    <property type="match status" value="1"/>
</dbReference>
<evidence type="ECO:0000256" key="2">
    <source>
        <dbReference type="ARBA" id="ARBA00023125"/>
    </source>
</evidence>
<comment type="caution">
    <text evidence="5">The sequence shown here is derived from an EMBL/GenBank/DDBJ whole genome shotgun (WGS) entry which is preliminary data.</text>
</comment>
<dbReference type="SUPFAM" id="SSF46785">
    <property type="entry name" value="Winged helix' DNA-binding domain"/>
    <property type="match status" value="1"/>
</dbReference>
<evidence type="ECO:0000259" key="4">
    <source>
        <dbReference type="PROSITE" id="PS51063"/>
    </source>
</evidence>
<proteinExistence type="predicted"/>
<dbReference type="InterPro" id="IPR018490">
    <property type="entry name" value="cNMP-bd_dom_sf"/>
</dbReference>
<dbReference type="Pfam" id="PF13545">
    <property type="entry name" value="HTH_Crp_2"/>
    <property type="match status" value="1"/>
</dbReference>
<accession>A0A0R2DUJ6</accession>
<reference evidence="5 6" key="1">
    <citation type="journal article" date="2015" name="Genome Announc.">
        <title>Expanding the biotechnology potential of lactobacilli through comparative genomics of 213 strains and associated genera.</title>
        <authorList>
            <person name="Sun Z."/>
            <person name="Harris H.M."/>
            <person name="McCann A."/>
            <person name="Guo C."/>
            <person name="Argimon S."/>
            <person name="Zhang W."/>
            <person name="Yang X."/>
            <person name="Jeffery I.B."/>
            <person name="Cooney J.C."/>
            <person name="Kagawa T.F."/>
            <person name="Liu W."/>
            <person name="Song Y."/>
            <person name="Salvetti E."/>
            <person name="Wrobel A."/>
            <person name="Rasinkangas P."/>
            <person name="Parkhill J."/>
            <person name="Rea M.C."/>
            <person name="O'Sullivan O."/>
            <person name="Ritari J."/>
            <person name="Douillard F.P."/>
            <person name="Paul Ross R."/>
            <person name="Yang R."/>
            <person name="Briner A.E."/>
            <person name="Felis G.E."/>
            <person name="de Vos W.M."/>
            <person name="Barrangou R."/>
            <person name="Klaenhammer T.R."/>
            <person name="Caufield P.W."/>
            <person name="Cui Y."/>
            <person name="Zhang H."/>
            <person name="O'Toole P.W."/>
        </authorList>
    </citation>
    <scope>NUCLEOTIDE SEQUENCE [LARGE SCALE GENOMIC DNA]</scope>
    <source>
        <strain evidence="5 6">DSM 21376</strain>
    </source>
</reference>
<gene>
    <name evidence="5" type="ORF">FD15_GL000697</name>
</gene>
<evidence type="ECO:0000313" key="6">
    <source>
        <dbReference type="Proteomes" id="UP000050961"/>
    </source>
</evidence>
<keyword evidence="2" id="KW-0238">DNA-binding</keyword>
<dbReference type="InterPro" id="IPR012318">
    <property type="entry name" value="HTH_CRP"/>
</dbReference>
<dbReference type="Gene3D" id="1.10.10.10">
    <property type="entry name" value="Winged helix-like DNA-binding domain superfamily/Winged helix DNA-binding domain"/>
    <property type="match status" value="1"/>
</dbReference>
<organism evidence="5 6">
    <name type="scientific">Liquorilactobacillus sucicola DSM 21376 = JCM 15457</name>
    <dbReference type="NCBI Taxonomy" id="1423806"/>
    <lineage>
        <taxon>Bacteria</taxon>
        <taxon>Bacillati</taxon>
        <taxon>Bacillota</taxon>
        <taxon>Bacilli</taxon>
        <taxon>Lactobacillales</taxon>
        <taxon>Lactobacillaceae</taxon>
        <taxon>Liquorilactobacillus</taxon>
    </lineage>
</organism>
<dbReference type="EMBL" id="AYZF01000008">
    <property type="protein sequence ID" value="KRN07126.1"/>
    <property type="molecule type" value="Genomic_DNA"/>
</dbReference>
<sequence length="237" mass="27491">MKSEKRGYFLPNKDINYLVNFLKSKQISTITKGYHTYLTFHGLKAASVFILKEGIIKTSVILQDGREFNISYINQPDVISLLHDESLQYDEQPFNVRIESDEATFYQINRVKFWQYVNSNLRLQNYVKQYYRHRLSENSSRLQRLTMNGKLGALASFLRDMAFKFGKPLANSSKIIIDFNVTNEDIAGFCGIANHTSVSRMMRKLKDEEVIEFGSGPANNRRIIISNVQKLDDYIAY</sequence>
<dbReference type="AlphaFoldDB" id="A0A0R2DUJ6"/>
<feature type="domain" description="HTH crp-type" evidence="4">
    <location>
        <begin position="148"/>
        <end position="229"/>
    </location>
</feature>
<evidence type="ECO:0000256" key="3">
    <source>
        <dbReference type="ARBA" id="ARBA00023163"/>
    </source>
</evidence>
<dbReference type="STRING" id="1423806.FD15_GL000697"/>
<protein>
    <submittedName>
        <fullName evidence="5">cAMP-binding protein</fullName>
    </submittedName>
</protein>
<dbReference type="InterPro" id="IPR036388">
    <property type="entry name" value="WH-like_DNA-bd_sf"/>
</dbReference>
<evidence type="ECO:0000313" key="5">
    <source>
        <dbReference type="EMBL" id="KRN07126.1"/>
    </source>
</evidence>
<dbReference type="PATRIC" id="fig|1423806.3.peg.709"/>
<dbReference type="PROSITE" id="PS00042">
    <property type="entry name" value="HTH_CRP_1"/>
    <property type="match status" value="1"/>
</dbReference>
<dbReference type="InterPro" id="IPR014710">
    <property type="entry name" value="RmlC-like_jellyroll"/>
</dbReference>